<comment type="caution">
    <text evidence="1">The sequence shown here is derived from an EMBL/GenBank/DDBJ whole genome shotgun (WGS) entry which is preliminary data.</text>
</comment>
<feature type="non-terminal residue" evidence="1">
    <location>
        <position position="1"/>
    </location>
</feature>
<gene>
    <name evidence="1" type="ORF">SPIL2461_LOCUS9574</name>
</gene>
<protein>
    <submittedName>
        <fullName evidence="1">Uncharacterized protein</fullName>
    </submittedName>
</protein>
<sequence length="159" mass="16953">ERFVLDGEDAQSVNNGRLPVGGGEQIGGLQVTEIAHSVRRRALNLFSNGLGYPQSALRLAAPKHQPPAGRQLRGGGLQIFPWVSMNSYNKVYLRRKLGSGRILRPLGTHIICKILDTGVVIPPKAASGVEAGAGILATAGEAALEVAPPGRPRPRRLWI</sequence>
<evidence type="ECO:0000313" key="2">
    <source>
        <dbReference type="Proteomes" id="UP000649617"/>
    </source>
</evidence>
<dbReference type="Proteomes" id="UP000649617">
    <property type="component" value="Unassembled WGS sequence"/>
</dbReference>
<organism evidence="1 2">
    <name type="scientific">Symbiodinium pilosum</name>
    <name type="common">Dinoflagellate</name>
    <dbReference type="NCBI Taxonomy" id="2952"/>
    <lineage>
        <taxon>Eukaryota</taxon>
        <taxon>Sar</taxon>
        <taxon>Alveolata</taxon>
        <taxon>Dinophyceae</taxon>
        <taxon>Suessiales</taxon>
        <taxon>Symbiodiniaceae</taxon>
        <taxon>Symbiodinium</taxon>
    </lineage>
</organism>
<keyword evidence="2" id="KW-1185">Reference proteome</keyword>
<evidence type="ECO:0000313" key="1">
    <source>
        <dbReference type="EMBL" id="CAE7390392.1"/>
    </source>
</evidence>
<name>A0A812Q8L8_SYMPI</name>
<dbReference type="EMBL" id="CAJNIZ010016837">
    <property type="protein sequence ID" value="CAE7390392.1"/>
    <property type="molecule type" value="Genomic_DNA"/>
</dbReference>
<reference evidence="1" key="1">
    <citation type="submission" date="2021-02" db="EMBL/GenBank/DDBJ databases">
        <authorList>
            <person name="Dougan E. K."/>
            <person name="Rhodes N."/>
            <person name="Thang M."/>
            <person name="Chan C."/>
        </authorList>
    </citation>
    <scope>NUCLEOTIDE SEQUENCE</scope>
</reference>
<proteinExistence type="predicted"/>
<dbReference type="AlphaFoldDB" id="A0A812Q8L8"/>
<accession>A0A812Q8L8</accession>